<dbReference type="EMBL" id="FQUO01000016">
    <property type="protein sequence ID" value="SHG01420.1"/>
    <property type="molecule type" value="Genomic_DNA"/>
</dbReference>
<dbReference type="InterPro" id="IPR053851">
    <property type="entry name" value="DUF6929"/>
</dbReference>
<keyword evidence="2" id="KW-1185">Reference proteome</keyword>
<dbReference type="Proteomes" id="UP000184368">
    <property type="component" value="Unassembled WGS sequence"/>
</dbReference>
<proteinExistence type="predicted"/>
<evidence type="ECO:0000313" key="1">
    <source>
        <dbReference type="EMBL" id="SHG01420.1"/>
    </source>
</evidence>
<organism evidence="1 2">
    <name type="scientific">Cnuella takakiae</name>
    <dbReference type="NCBI Taxonomy" id="1302690"/>
    <lineage>
        <taxon>Bacteria</taxon>
        <taxon>Pseudomonadati</taxon>
        <taxon>Bacteroidota</taxon>
        <taxon>Chitinophagia</taxon>
        <taxon>Chitinophagales</taxon>
        <taxon>Chitinophagaceae</taxon>
        <taxon>Cnuella</taxon>
    </lineage>
</organism>
<reference evidence="1 2" key="1">
    <citation type="submission" date="2016-11" db="EMBL/GenBank/DDBJ databases">
        <authorList>
            <person name="Jaros S."/>
            <person name="Januszkiewicz K."/>
            <person name="Wedrychowicz H."/>
        </authorList>
    </citation>
    <scope>NUCLEOTIDE SEQUENCE [LARGE SCALE GENOMIC DNA]</scope>
    <source>
        <strain evidence="1 2">DSM 26897</strain>
    </source>
</reference>
<protein>
    <recommendedName>
        <fullName evidence="3">Phytase-like domain-containing protein</fullName>
    </recommendedName>
</protein>
<name>A0A1M5GC97_9BACT</name>
<evidence type="ECO:0000313" key="2">
    <source>
        <dbReference type="Proteomes" id="UP000184368"/>
    </source>
</evidence>
<sequence>MLLTASKADAQTLKLLQQKSFAQYSSASAIAWHRGSLYVMGDDAPTLLVLNKKLKEKRQVAVFNYSGQRIPYAVKPDLESAAIISQGNSTTLWLFPSFSSPTRNKVVRLDIGRSGAHPTVLTLAPFTTGLPATNIEGAEVINHKLLLANRAHSGAPGHYLLSYDLDRQVLPAKPEITYTIQLPATKEVVGISGMFYLAKKDWLLLTISTEVAATATRDGNIGPSYLAFIRDATKQMAAGTTLTADTLMPLDPVLNSGAPMKIESVTAMHIRKRKVVLVLAADNDNGTTNLFRVSARLPR</sequence>
<dbReference type="Pfam" id="PF22000">
    <property type="entry name" value="DUF6929"/>
    <property type="match status" value="1"/>
</dbReference>
<gene>
    <name evidence="1" type="ORF">SAMN05444008_11618</name>
</gene>
<evidence type="ECO:0008006" key="3">
    <source>
        <dbReference type="Google" id="ProtNLM"/>
    </source>
</evidence>
<accession>A0A1M5GC97</accession>
<dbReference type="AlphaFoldDB" id="A0A1M5GC97"/>
<dbReference type="STRING" id="1302690.BUE76_11055"/>